<feature type="transmembrane region" description="Helical" evidence="1">
    <location>
        <begin position="33"/>
        <end position="54"/>
    </location>
</feature>
<proteinExistence type="predicted"/>
<name>A0A562TNC1_9SPHI</name>
<keyword evidence="1" id="KW-0812">Transmembrane</keyword>
<reference evidence="2 3" key="1">
    <citation type="submission" date="2019-07" db="EMBL/GenBank/DDBJ databases">
        <title>Genomic Encyclopedia of Archaeal and Bacterial Type Strains, Phase II (KMG-II): from individual species to whole genera.</title>
        <authorList>
            <person name="Goeker M."/>
        </authorList>
    </citation>
    <scope>NUCLEOTIDE SEQUENCE [LARGE SCALE GENOMIC DNA]</scope>
    <source>
        <strain evidence="2 3">ATCC BAA-1854</strain>
    </source>
</reference>
<protein>
    <submittedName>
        <fullName evidence="2">Uncharacterized protein</fullName>
    </submittedName>
</protein>
<gene>
    <name evidence="2" type="ORF">JN11_04707</name>
</gene>
<keyword evidence="1" id="KW-0472">Membrane</keyword>
<evidence type="ECO:0000313" key="3">
    <source>
        <dbReference type="Proteomes" id="UP000317010"/>
    </source>
</evidence>
<dbReference type="RefSeq" id="WP_144916535.1">
    <property type="nucleotide sequence ID" value="NZ_VLLI01000019.1"/>
</dbReference>
<evidence type="ECO:0000256" key="1">
    <source>
        <dbReference type="SAM" id="Phobius"/>
    </source>
</evidence>
<dbReference type="Proteomes" id="UP000317010">
    <property type="component" value="Unassembled WGS sequence"/>
</dbReference>
<accession>A0A562TNC1</accession>
<keyword evidence="3" id="KW-1185">Reference proteome</keyword>
<comment type="caution">
    <text evidence="2">The sequence shown here is derived from an EMBL/GenBank/DDBJ whole genome shotgun (WGS) entry which is preliminary data.</text>
</comment>
<dbReference type="EMBL" id="VLLI01000019">
    <property type="protein sequence ID" value="TWI94596.1"/>
    <property type="molecule type" value="Genomic_DNA"/>
</dbReference>
<evidence type="ECO:0000313" key="2">
    <source>
        <dbReference type="EMBL" id="TWI94596.1"/>
    </source>
</evidence>
<sequence length="221" mass="25633">MNEETTTENSNEEVKSAETSIPEVYTLRGWKEYAGESLLIIFSVLLALILTEFINNLHEKKQFNELLNNIRNELITNKKYAQEQYAYNKKVIRSIDSALTDPTIQRKIINNDEFHLKYIAPQGVLYRFFDDVAWEQAKSLNISSKLNFKTISLLSNIYADQTRIMKVEDEIGKVVLSYEARKPENAHITLMLIRDNYSAWAVDRAPTLISSYDEAIKELEK</sequence>
<dbReference type="AlphaFoldDB" id="A0A562TNC1"/>
<keyword evidence="1" id="KW-1133">Transmembrane helix</keyword>
<dbReference type="OrthoDB" id="796083at2"/>
<organism evidence="2 3">
    <name type="scientific">Mucilaginibacter frigoritolerans</name>
    <dbReference type="NCBI Taxonomy" id="652788"/>
    <lineage>
        <taxon>Bacteria</taxon>
        <taxon>Pseudomonadati</taxon>
        <taxon>Bacteroidota</taxon>
        <taxon>Sphingobacteriia</taxon>
        <taxon>Sphingobacteriales</taxon>
        <taxon>Sphingobacteriaceae</taxon>
        <taxon>Mucilaginibacter</taxon>
    </lineage>
</organism>